<reference evidence="2 3" key="1">
    <citation type="journal article" date="2009" name="PLoS ONE">
        <title>The complete genome of Teredinibacter turnerae T7901: an intracellular endosymbiont of marine wood-boring bivalves (shipworms).</title>
        <authorList>
            <person name="Yang J.C."/>
            <person name="Madupu R."/>
            <person name="Durkin A.S."/>
            <person name="Ekborg N.A."/>
            <person name="Pedamallu C.S."/>
            <person name="Hostetler J.B."/>
            <person name="Radune D."/>
            <person name="Toms B.S."/>
            <person name="Henrissat B."/>
            <person name="Coutinho P.M."/>
            <person name="Schwarz S."/>
            <person name="Field L."/>
            <person name="Trindade-Silva A.E."/>
            <person name="Soares C.A.G."/>
            <person name="Elshahawi S."/>
            <person name="Hanora A."/>
            <person name="Schmidt E.W."/>
            <person name="Haygood M.G."/>
            <person name="Posfai J."/>
            <person name="Benner J."/>
            <person name="Madinger C."/>
            <person name="Nove J."/>
            <person name="Anton B."/>
            <person name="Chaudhary K."/>
            <person name="Foster J."/>
            <person name="Holman A."/>
            <person name="Kumar S."/>
            <person name="Lessard P.A."/>
            <person name="Luyten Y.A."/>
            <person name="Slatko B."/>
            <person name="Wood N."/>
            <person name="Wu B."/>
            <person name="Teplitski M."/>
            <person name="Mougous J.D."/>
            <person name="Ward N."/>
            <person name="Eisen J.A."/>
            <person name="Badger J.H."/>
            <person name="Distel D.L."/>
        </authorList>
    </citation>
    <scope>NUCLEOTIDE SEQUENCE [LARGE SCALE GENOMIC DNA]</scope>
    <source>
        <strain evidence="3">ATCC 39867 / T7901</strain>
    </source>
</reference>
<feature type="domain" description="AbiEi antitoxin N-terminal" evidence="1">
    <location>
        <begin position="19"/>
        <end position="66"/>
    </location>
</feature>
<dbReference type="STRING" id="377629.TERTU_4360"/>
<keyword evidence="3" id="KW-1185">Reference proteome</keyword>
<dbReference type="InterPro" id="IPR025159">
    <property type="entry name" value="AbiEi_N"/>
</dbReference>
<proteinExistence type="predicted"/>
<protein>
    <recommendedName>
        <fullName evidence="1">AbiEi antitoxin N-terminal domain-containing protein</fullName>
    </recommendedName>
</protein>
<dbReference type="HOGENOM" id="CLU_089333_0_1_6"/>
<evidence type="ECO:0000313" key="2">
    <source>
        <dbReference type="EMBL" id="ACR14426.1"/>
    </source>
</evidence>
<dbReference type="KEGG" id="ttu:TERTU_4360"/>
<gene>
    <name evidence="2" type="ordered locus">TERTU_4360</name>
</gene>
<dbReference type="eggNOG" id="COG5340">
    <property type="taxonomic scope" value="Bacteria"/>
</dbReference>
<name>C5BIW1_TERTT</name>
<evidence type="ECO:0000313" key="3">
    <source>
        <dbReference type="Proteomes" id="UP000009080"/>
    </source>
</evidence>
<dbReference type="Pfam" id="PF13338">
    <property type="entry name" value="AbiEi_4"/>
    <property type="match status" value="1"/>
</dbReference>
<dbReference type="Proteomes" id="UP000009080">
    <property type="component" value="Chromosome"/>
</dbReference>
<evidence type="ECO:0000259" key="1">
    <source>
        <dbReference type="Pfam" id="PF13338"/>
    </source>
</evidence>
<accession>C5BIW1</accession>
<organism evidence="2 3">
    <name type="scientific">Teredinibacter turnerae (strain ATCC 39867 / T7901)</name>
    <dbReference type="NCBI Taxonomy" id="377629"/>
    <lineage>
        <taxon>Bacteria</taxon>
        <taxon>Pseudomonadati</taxon>
        <taxon>Pseudomonadota</taxon>
        <taxon>Gammaproteobacteria</taxon>
        <taxon>Cellvibrionales</taxon>
        <taxon>Cellvibrionaceae</taxon>
        <taxon>Teredinibacter</taxon>
    </lineage>
</organism>
<dbReference type="EMBL" id="CP001614">
    <property type="protein sequence ID" value="ACR14426.1"/>
    <property type="molecule type" value="Genomic_DNA"/>
</dbReference>
<sequence>MLTVADIMKHTYRMKSAGQQILELARTQGLIRSRDISAQGLPRIALTRQVRDGQLVRVDRGLYALPNRQSSEHSSLAEVASKYPEGIICLLSALRVHELTTQSPFEVWLAIPHKGRAPKIDYPPLRIIRFSGKALTEGIEEHSVDGVTVKVSNVARTVADCFKFRNKIGLDVALEALREAWDSKRTSMDELWRYATILRVANIMRPYMESLS</sequence>
<dbReference type="AlphaFoldDB" id="C5BIW1"/>